<reference evidence="2" key="2">
    <citation type="submission" date="2020-11" db="EMBL/GenBank/DDBJ databases">
        <authorList>
            <person name="McCartney M.A."/>
            <person name="Auch B."/>
            <person name="Kono T."/>
            <person name="Mallez S."/>
            <person name="Becker A."/>
            <person name="Gohl D.M."/>
            <person name="Silverstein K.A.T."/>
            <person name="Koren S."/>
            <person name="Bechman K.B."/>
            <person name="Herman A."/>
            <person name="Abrahante J.E."/>
            <person name="Garbe J."/>
        </authorList>
    </citation>
    <scope>NUCLEOTIDE SEQUENCE</scope>
    <source>
        <strain evidence="2">Duluth1</strain>
        <tissue evidence="2">Whole animal</tissue>
    </source>
</reference>
<sequence length="61" mass="6975">MMKGKKEVDLALPGATQQANSCESTGDSAGYKRSANQVLHSHKRRDQQRNQEIKERQIYRT</sequence>
<reference evidence="2" key="1">
    <citation type="journal article" date="2019" name="bioRxiv">
        <title>The Genome of the Zebra Mussel, Dreissena polymorpha: A Resource for Invasive Species Research.</title>
        <authorList>
            <person name="McCartney M.A."/>
            <person name="Auch B."/>
            <person name="Kono T."/>
            <person name="Mallez S."/>
            <person name="Zhang Y."/>
            <person name="Obille A."/>
            <person name="Becker A."/>
            <person name="Abrahante J.E."/>
            <person name="Garbe J."/>
            <person name="Badalamenti J.P."/>
            <person name="Herman A."/>
            <person name="Mangelson H."/>
            <person name="Liachko I."/>
            <person name="Sullivan S."/>
            <person name="Sone E.D."/>
            <person name="Koren S."/>
            <person name="Silverstein K.A.T."/>
            <person name="Beckman K.B."/>
            <person name="Gohl D.M."/>
        </authorList>
    </citation>
    <scope>NUCLEOTIDE SEQUENCE</scope>
    <source>
        <strain evidence="2">Duluth1</strain>
        <tissue evidence="2">Whole animal</tissue>
    </source>
</reference>
<dbReference type="EMBL" id="JAIWYP010000003">
    <property type="protein sequence ID" value="KAH3850259.1"/>
    <property type="molecule type" value="Genomic_DNA"/>
</dbReference>
<protein>
    <submittedName>
        <fullName evidence="2">Uncharacterized protein</fullName>
    </submittedName>
</protein>
<comment type="caution">
    <text evidence="2">The sequence shown here is derived from an EMBL/GenBank/DDBJ whole genome shotgun (WGS) entry which is preliminary data.</text>
</comment>
<name>A0A9D4R0E2_DREPO</name>
<accession>A0A9D4R0E2</accession>
<proteinExistence type="predicted"/>
<evidence type="ECO:0000313" key="2">
    <source>
        <dbReference type="EMBL" id="KAH3850259.1"/>
    </source>
</evidence>
<gene>
    <name evidence="2" type="ORF">DPMN_092667</name>
</gene>
<organism evidence="2 3">
    <name type="scientific">Dreissena polymorpha</name>
    <name type="common">Zebra mussel</name>
    <name type="synonym">Mytilus polymorpha</name>
    <dbReference type="NCBI Taxonomy" id="45954"/>
    <lineage>
        <taxon>Eukaryota</taxon>
        <taxon>Metazoa</taxon>
        <taxon>Spiralia</taxon>
        <taxon>Lophotrochozoa</taxon>
        <taxon>Mollusca</taxon>
        <taxon>Bivalvia</taxon>
        <taxon>Autobranchia</taxon>
        <taxon>Heteroconchia</taxon>
        <taxon>Euheterodonta</taxon>
        <taxon>Imparidentia</taxon>
        <taxon>Neoheterodontei</taxon>
        <taxon>Myida</taxon>
        <taxon>Dreissenoidea</taxon>
        <taxon>Dreissenidae</taxon>
        <taxon>Dreissena</taxon>
    </lineage>
</organism>
<feature type="compositionally biased region" description="Polar residues" evidence="1">
    <location>
        <begin position="15"/>
        <end position="27"/>
    </location>
</feature>
<dbReference type="Proteomes" id="UP000828390">
    <property type="component" value="Unassembled WGS sequence"/>
</dbReference>
<keyword evidence="3" id="KW-1185">Reference proteome</keyword>
<feature type="region of interest" description="Disordered" evidence="1">
    <location>
        <begin position="1"/>
        <end position="61"/>
    </location>
</feature>
<dbReference type="AlphaFoldDB" id="A0A9D4R0E2"/>
<feature type="compositionally biased region" description="Basic and acidic residues" evidence="1">
    <location>
        <begin position="47"/>
        <end position="61"/>
    </location>
</feature>
<evidence type="ECO:0000313" key="3">
    <source>
        <dbReference type="Proteomes" id="UP000828390"/>
    </source>
</evidence>
<evidence type="ECO:0000256" key="1">
    <source>
        <dbReference type="SAM" id="MobiDB-lite"/>
    </source>
</evidence>